<name>A0A074XHN5_AURPU</name>
<dbReference type="GeneID" id="40752405"/>
<dbReference type="RefSeq" id="XP_029759376.1">
    <property type="nucleotide sequence ID" value="XM_029910099.1"/>
</dbReference>
<dbReference type="OrthoDB" id="2679825at2759"/>
<accession>A0A074XHN5</accession>
<reference evidence="1 2" key="1">
    <citation type="journal article" date="2014" name="BMC Genomics">
        <title>Genome sequencing of four Aureobasidium pullulans varieties: biotechnological potential, stress tolerance, and description of new species.</title>
        <authorList>
            <person name="Gostin Ar C."/>
            <person name="Ohm R.A."/>
            <person name="Kogej T."/>
            <person name="Sonjak S."/>
            <person name="Turk M."/>
            <person name="Zajc J."/>
            <person name="Zalar P."/>
            <person name="Grube M."/>
            <person name="Sun H."/>
            <person name="Han J."/>
            <person name="Sharma A."/>
            <person name="Chiniquy J."/>
            <person name="Ngan C.Y."/>
            <person name="Lipzen A."/>
            <person name="Barry K."/>
            <person name="Grigoriev I.V."/>
            <person name="Gunde-Cimerman N."/>
        </authorList>
    </citation>
    <scope>NUCLEOTIDE SEQUENCE [LARGE SCALE GENOMIC DNA]</scope>
    <source>
        <strain evidence="1 2">EXF-150</strain>
    </source>
</reference>
<evidence type="ECO:0000313" key="2">
    <source>
        <dbReference type="Proteomes" id="UP000030706"/>
    </source>
</evidence>
<dbReference type="Pfam" id="PF21858">
    <property type="entry name" value="DUF6914"/>
    <property type="match status" value="1"/>
</dbReference>
<keyword evidence="2" id="KW-1185">Reference proteome</keyword>
<protein>
    <submittedName>
        <fullName evidence="1">Uncharacterized protein</fullName>
    </submittedName>
</protein>
<gene>
    <name evidence="1" type="ORF">M438DRAFT_43356</name>
</gene>
<dbReference type="HOGENOM" id="CLU_095770_1_0_1"/>
<organism evidence="1 2">
    <name type="scientific">Aureobasidium pullulans EXF-150</name>
    <dbReference type="NCBI Taxonomy" id="1043002"/>
    <lineage>
        <taxon>Eukaryota</taxon>
        <taxon>Fungi</taxon>
        <taxon>Dikarya</taxon>
        <taxon>Ascomycota</taxon>
        <taxon>Pezizomycotina</taxon>
        <taxon>Dothideomycetes</taxon>
        <taxon>Dothideomycetidae</taxon>
        <taxon>Dothideales</taxon>
        <taxon>Saccotheciaceae</taxon>
        <taxon>Aureobasidium</taxon>
    </lineage>
</organism>
<evidence type="ECO:0000313" key="1">
    <source>
        <dbReference type="EMBL" id="KEQ83189.1"/>
    </source>
</evidence>
<proteinExistence type="predicted"/>
<dbReference type="InterPro" id="IPR054208">
    <property type="entry name" value="DUF6914"/>
</dbReference>
<sequence length="165" mass="18726">MSVCTRGVSNQGCQVQKTRAFFSFNSLSLPQTHEQSYHWALVIGPANPTPDSTGRRFRAKNTLLPNSSTGELEQIWMAEEHECSMMTEDFLLGRIVIDTVHDSEALVDVLRKVNVVQGDCVHWVRQTLNVLKGKEGVLEDCVEDCVLDWNEVRDGVMRFMAKKRE</sequence>
<dbReference type="AlphaFoldDB" id="A0A074XHN5"/>
<dbReference type="Proteomes" id="UP000030706">
    <property type="component" value="Unassembled WGS sequence"/>
</dbReference>
<dbReference type="EMBL" id="KL584985">
    <property type="protein sequence ID" value="KEQ83189.1"/>
    <property type="molecule type" value="Genomic_DNA"/>
</dbReference>